<organism evidence="2 3">
    <name type="scientific">Daedalea quercina L-15889</name>
    <dbReference type="NCBI Taxonomy" id="1314783"/>
    <lineage>
        <taxon>Eukaryota</taxon>
        <taxon>Fungi</taxon>
        <taxon>Dikarya</taxon>
        <taxon>Basidiomycota</taxon>
        <taxon>Agaricomycotina</taxon>
        <taxon>Agaricomycetes</taxon>
        <taxon>Polyporales</taxon>
        <taxon>Fomitopsis</taxon>
    </lineage>
</organism>
<dbReference type="AlphaFoldDB" id="A0A165RTW0"/>
<feature type="transmembrane region" description="Helical" evidence="1">
    <location>
        <begin position="30"/>
        <end position="51"/>
    </location>
</feature>
<keyword evidence="1" id="KW-1133">Transmembrane helix</keyword>
<dbReference type="OrthoDB" id="412788at2759"/>
<keyword evidence="3" id="KW-1185">Reference proteome</keyword>
<dbReference type="Proteomes" id="UP000076727">
    <property type="component" value="Unassembled WGS sequence"/>
</dbReference>
<gene>
    <name evidence="2" type="ORF">DAEQUDRAFT_140159</name>
</gene>
<reference evidence="2 3" key="1">
    <citation type="journal article" date="2016" name="Mol. Biol. Evol.">
        <title>Comparative Genomics of Early-Diverging Mushroom-Forming Fungi Provides Insights into the Origins of Lignocellulose Decay Capabilities.</title>
        <authorList>
            <person name="Nagy L.G."/>
            <person name="Riley R."/>
            <person name="Tritt A."/>
            <person name="Adam C."/>
            <person name="Daum C."/>
            <person name="Floudas D."/>
            <person name="Sun H."/>
            <person name="Yadav J.S."/>
            <person name="Pangilinan J."/>
            <person name="Larsson K.H."/>
            <person name="Matsuura K."/>
            <person name="Barry K."/>
            <person name="Labutti K."/>
            <person name="Kuo R."/>
            <person name="Ohm R.A."/>
            <person name="Bhattacharya S.S."/>
            <person name="Shirouzu T."/>
            <person name="Yoshinaga Y."/>
            <person name="Martin F.M."/>
            <person name="Grigoriev I.V."/>
            <person name="Hibbett D.S."/>
        </authorList>
    </citation>
    <scope>NUCLEOTIDE SEQUENCE [LARGE SCALE GENOMIC DNA]</scope>
    <source>
        <strain evidence="2 3">L-15889</strain>
    </source>
</reference>
<evidence type="ECO:0000313" key="3">
    <source>
        <dbReference type="Proteomes" id="UP000076727"/>
    </source>
</evidence>
<sequence>MGMVQAQRSNAAPGPVALIDSFGPTRLGHGRYTCTIWLCAFAIIIIIIIIYGKEAIHGRTAEPGAISGRRGRMMLFAPHTAVNDPSTPKDAPFRESIELGTLVFY</sequence>
<accession>A0A165RTW0</accession>
<evidence type="ECO:0000313" key="2">
    <source>
        <dbReference type="EMBL" id="KZT71151.1"/>
    </source>
</evidence>
<protein>
    <submittedName>
        <fullName evidence="2">Uncharacterized protein</fullName>
    </submittedName>
</protein>
<keyword evidence="1" id="KW-0472">Membrane</keyword>
<evidence type="ECO:0000256" key="1">
    <source>
        <dbReference type="SAM" id="Phobius"/>
    </source>
</evidence>
<keyword evidence="1" id="KW-0812">Transmembrane</keyword>
<proteinExistence type="predicted"/>
<name>A0A165RTW0_9APHY</name>
<dbReference type="EMBL" id="KV429047">
    <property type="protein sequence ID" value="KZT71151.1"/>
    <property type="molecule type" value="Genomic_DNA"/>
</dbReference>